<comment type="caution">
    <text evidence="6">The sequence shown here is derived from an EMBL/GenBank/DDBJ whole genome shotgun (WGS) entry which is preliminary data.</text>
</comment>
<reference evidence="6" key="3">
    <citation type="submission" date="2012-07" db="EMBL/GenBank/DDBJ databases">
        <authorList>
            <person name="Yang R.-Y."/>
            <person name="Li H.-T."/>
            <person name="Zhu H."/>
            <person name="Zhou G.-P."/>
            <person name="Wang M."/>
            <person name="Wang L."/>
        </authorList>
    </citation>
    <scope>NUCLEOTIDE SEQUENCE</scope>
    <source>
        <strain evidence="6">CBS 2479</strain>
    </source>
</reference>
<dbReference type="InterPro" id="IPR011992">
    <property type="entry name" value="EF-hand-dom_pair"/>
</dbReference>
<evidence type="ECO:0000256" key="2">
    <source>
        <dbReference type="ARBA" id="ARBA00022737"/>
    </source>
</evidence>
<name>J5R0U7_TRIAS</name>
<dbReference type="SMART" id="SM00054">
    <property type="entry name" value="EFh"/>
    <property type="match status" value="4"/>
</dbReference>
<dbReference type="GO" id="GO:0016460">
    <property type="term" value="C:myosin II complex"/>
    <property type="evidence" value="ECO:0007669"/>
    <property type="project" value="TreeGrafter"/>
</dbReference>
<reference evidence="6" key="1">
    <citation type="journal article" date="2003" name="Mycoses">
        <title>Disseminated trichosporonosis in China.</title>
        <authorList>
            <person name="Yang R."/>
            <person name="Ao J."/>
            <person name="Wang W."/>
            <person name="Song K."/>
            <person name="Li R."/>
            <person name="Wang D."/>
        </authorList>
    </citation>
    <scope>NUCLEOTIDE SEQUENCE [LARGE SCALE GENOMIC DNA]</scope>
    <source>
        <strain evidence="6">CBS 2479</strain>
    </source>
</reference>
<feature type="domain" description="EF-hand" evidence="5">
    <location>
        <begin position="24"/>
        <end position="59"/>
    </location>
</feature>
<keyword evidence="1" id="KW-0479">Metal-binding</keyword>
<dbReference type="EMBL" id="ALBS01000126">
    <property type="protein sequence ID" value="EJT50118.1"/>
    <property type="molecule type" value="Genomic_DNA"/>
</dbReference>
<dbReference type="OrthoDB" id="26525at2759"/>
<dbReference type="Proteomes" id="UP000002748">
    <property type="component" value="Unassembled WGS sequence"/>
</dbReference>
<evidence type="ECO:0000313" key="6">
    <source>
        <dbReference type="EMBL" id="EJT50118.1"/>
    </source>
</evidence>
<accession>J5R0U7</accession>
<dbReference type="CDD" id="cd00051">
    <property type="entry name" value="EFh"/>
    <property type="match status" value="2"/>
</dbReference>
<feature type="domain" description="EF-hand" evidence="5">
    <location>
        <begin position="96"/>
        <end position="131"/>
    </location>
</feature>
<dbReference type="SUPFAM" id="SSF47473">
    <property type="entry name" value="EF-hand"/>
    <property type="match status" value="1"/>
</dbReference>
<dbReference type="FunFam" id="1.10.238.10:FF:000003">
    <property type="entry name" value="Calmodulin A"/>
    <property type="match status" value="1"/>
</dbReference>
<dbReference type="PROSITE" id="PS00018">
    <property type="entry name" value="EF_HAND_1"/>
    <property type="match status" value="2"/>
</dbReference>
<dbReference type="AlphaFoldDB" id="J5R0U7"/>
<feature type="domain" description="EF-hand" evidence="5">
    <location>
        <begin position="142"/>
        <end position="175"/>
    </location>
</feature>
<dbReference type="InterPro" id="IPR050230">
    <property type="entry name" value="CALM/Myosin/TropC-like"/>
</dbReference>
<dbReference type="VEuPathDB" id="FungiDB:A1Q1_00585"/>
<protein>
    <submittedName>
        <fullName evidence="6">Putative EF-hand protein</fullName>
    </submittedName>
</protein>
<evidence type="ECO:0000256" key="3">
    <source>
        <dbReference type="ARBA" id="ARBA00022837"/>
    </source>
</evidence>
<reference evidence="6" key="2">
    <citation type="journal article" date="2012" name="Eukaryot. Cell">
        <title>Draft genome sequence of CBS 2479, the standard type strain of Trichosporon asahii.</title>
        <authorList>
            <person name="Yang R.Y."/>
            <person name="Li H.T."/>
            <person name="Zhu H."/>
            <person name="Zhou G.P."/>
            <person name="Wang M."/>
            <person name="Wang L."/>
        </authorList>
    </citation>
    <scope>NUCLEOTIDE SEQUENCE [LARGE SCALE GENOMIC DNA]</scope>
</reference>
<proteinExistence type="predicted"/>
<dbReference type="HOGENOM" id="CLU_061288_18_1_1"/>
<dbReference type="Pfam" id="PF13499">
    <property type="entry name" value="EF-hand_7"/>
    <property type="match status" value="2"/>
</dbReference>
<sequence length="175" mass="19913">MSGFPRTSRRGASLPPPKPSLTDEQRGEVRDAFELFDTDKDGFIDYHELKVAMRALGFDLRKQEVLKILRDHDRGDGLMALADFEKVMTEKILARDPMEELRRAFSLFDDDKTGRISLKNLRRVAKELGEHLGDEEFIYAPGITPLMAAMIDEFDMDGDGEISQEEFIAIMLDGE</sequence>
<dbReference type="PROSITE" id="PS50222">
    <property type="entry name" value="EF_HAND_2"/>
    <property type="match status" value="3"/>
</dbReference>
<dbReference type="RefSeq" id="XP_014181375.1">
    <property type="nucleotide sequence ID" value="XM_014325900.1"/>
</dbReference>
<evidence type="ECO:0000259" key="5">
    <source>
        <dbReference type="PROSITE" id="PS50222"/>
    </source>
</evidence>
<dbReference type="InterPro" id="IPR002048">
    <property type="entry name" value="EF_hand_dom"/>
</dbReference>
<organism evidence="6">
    <name type="scientific">Trichosporon asahii var. asahii (strain ATCC 90039 / CBS 2479 / JCM 2466 / KCTC 7840 / NBRC 103889/ NCYC 2677 / UAMH 7654)</name>
    <name type="common">Yeast</name>
    <dbReference type="NCBI Taxonomy" id="1186058"/>
    <lineage>
        <taxon>Eukaryota</taxon>
        <taxon>Fungi</taxon>
        <taxon>Dikarya</taxon>
        <taxon>Basidiomycota</taxon>
        <taxon>Agaricomycotina</taxon>
        <taxon>Tremellomycetes</taxon>
        <taxon>Trichosporonales</taxon>
        <taxon>Trichosporonaceae</taxon>
        <taxon>Trichosporon</taxon>
    </lineage>
</organism>
<dbReference type="PANTHER" id="PTHR23048:SF48">
    <property type="entry name" value="CENTRIN 3"/>
    <property type="match status" value="1"/>
</dbReference>
<dbReference type="InterPro" id="IPR018247">
    <property type="entry name" value="EF_Hand_1_Ca_BS"/>
</dbReference>
<keyword evidence="3" id="KW-0106">Calcium</keyword>
<feature type="region of interest" description="Disordered" evidence="4">
    <location>
        <begin position="1"/>
        <end position="26"/>
    </location>
</feature>
<dbReference type="PANTHER" id="PTHR23048">
    <property type="entry name" value="MYOSIN LIGHT CHAIN 1, 3"/>
    <property type="match status" value="1"/>
</dbReference>
<evidence type="ECO:0000256" key="4">
    <source>
        <dbReference type="SAM" id="MobiDB-lite"/>
    </source>
</evidence>
<dbReference type="GeneID" id="25984099"/>
<dbReference type="KEGG" id="tasa:A1Q1_00585"/>
<dbReference type="GO" id="GO:0005509">
    <property type="term" value="F:calcium ion binding"/>
    <property type="evidence" value="ECO:0007669"/>
    <property type="project" value="InterPro"/>
</dbReference>
<evidence type="ECO:0000256" key="1">
    <source>
        <dbReference type="ARBA" id="ARBA00022723"/>
    </source>
</evidence>
<gene>
    <name evidence="6" type="ORF">A1Q1_00585</name>
</gene>
<dbReference type="Gene3D" id="1.10.238.10">
    <property type="entry name" value="EF-hand"/>
    <property type="match status" value="2"/>
</dbReference>
<keyword evidence="2" id="KW-0677">Repeat</keyword>